<dbReference type="PANTHER" id="PTHR35789:SF1">
    <property type="entry name" value="SPORE GERMINATION PROTEIN B3"/>
    <property type="match status" value="1"/>
</dbReference>
<gene>
    <name evidence="2" type="ORF">NDK43_12545</name>
</gene>
<organism evidence="2 3">
    <name type="scientific">Neobacillus pocheonensis</name>
    <dbReference type="NCBI Taxonomy" id="363869"/>
    <lineage>
        <taxon>Bacteria</taxon>
        <taxon>Bacillati</taxon>
        <taxon>Bacillota</taxon>
        <taxon>Bacilli</taxon>
        <taxon>Bacillales</taxon>
        <taxon>Bacillaceae</taxon>
        <taxon>Neobacillus</taxon>
    </lineage>
</organism>
<comment type="caution">
    <text evidence="2">The sequence shown here is derived from an EMBL/GenBank/DDBJ whole genome shotgun (WGS) entry which is preliminary data.</text>
</comment>
<dbReference type="InterPro" id="IPR038501">
    <property type="entry name" value="Spore_GerAC_C_sf"/>
</dbReference>
<name>A0ABT0W9V9_9BACI</name>
<reference evidence="2 3" key="1">
    <citation type="submission" date="2022-06" db="EMBL/GenBank/DDBJ databases">
        <authorList>
            <person name="Jeon C.O."/>
        </authorList>
    </citation>
    <scope>NUCLEOTIDE SEQUENCE [LARGE SCALE GENOMIC DNA]</scope>
    <source>
        <strain evidence="2 3">KCTC 13943</strain>
    </source>
</reference>
<dbReference type="PANTHER" id="PTHR35789">
    <property type="entry name" value="SPORE GERMINATION PROTEIN B3"/>
    <property type="match status" value="1"/>
</dbReference>
<dbReference type="Pfam" id="PF05504">
    <property type="entry name" value="Spore_GerAC"/>
    <property type="match status" value="1"/>
</dbReference>
<dbReference type="Gene3D" id="3.30.300.210">
    <property type="entry name" value="Nutrient germinant receptor protein C, domain 3"/>
    <property type="match status" value="1"/>
</dbReference>
<accession>A0ABT0W9V9</accession>
<proteinExistence type="predicted"/>
<dbReference type="EMBL" id="JAMQCR010000001">
    <property type="protein sequence ID" value="MCM2533068.1"/>
    <property type="molecule type" value="Genomic_DNA"/>
</dbReference>
<protein>
    <submittedName>
        <fullName evidence="2">Ger(X)C family spore germination C-terminal domain-containing protein</fullName>
    </submittedName>
</protein>
<dbReference type="InterPro" id="IPR046953">
    <property type="entry name" value="Spore_GerAC-like_C"/>
</dbReference>
<evidence type="ECO:0000313" key="3">
    <source>
        <dbReference type="Proteomes" id="UP001523262"/>
    </source>
</evidence>
<dbReference type="Proteomes" id="UP001523262">
    <property type="component" value="Unassembled WGS sequence"/>
</dbReference>
<feature type="domain" description="Spore germination GerAC-like C-terminal" evidence="1">
    <location>
        <begin position="6"/>
        <end position="129"/>
    </location>
</feature>
<evidence type="ECO:0000259" key="1">
    <source>
        <dbReference type="Pfam" id="PF05504"/>
    </source>
</evidence>
<dbReference type="InterPro" id="IPR008844">
    <property type="entry name" value="Spore_GerAC-like"/>
</dbReference>
<sequence>MNWNGKKNALNFVPIRSKTKVSAIIKNGKPLIQVAVEDEGWMSEANTAIDLTNPTIIEKIDKAVEKKITEEIQSSVKAAQKLKCDIFGFGERVHREDPKLWKKIKGNWDEQFASLQVNVKVDSYIRREGVRTKPFWSDINK</sequence>
<evidence type="ECO:0000313" key="2">
    <source>
        <dbReference type="EMBL" id="MCM2533068.1"/>
    </source>
</evidence>
<keyword evidence="3" id="KW-1185">Reference proteome</keyword>